<dbReference type="NCBIfam" id="NF033542">
    <property type="entry name" value="transpos_IS110"/>
    <property type="match status" value="1"/>
</dbReference>
<dbReference type="GO" id="GO:0004803">
    <property type="term" value="F:transposase activity"/>
    <property type="evidence" value="ECO:0007669"/>
    <property type="project" value="InterPro"/>
</dbReference>
<feature type="domain" description="Transposase IS110-like N-terminal" evidence="1">
    <location>
        <begin position="6"/>
        <end position="162"/>
    </location>
</feature>
<dbReference type="PATRIC" id="fig|37927.3.peg.4268"/>
<dbReference type="EMBL" id="CP014519">
    <property type="protein sequence ID" value="AMM34809.1"/>
    <property type="molecule type" value="Genomic_DNA"/>
</dbReference>
<dbReference type="GO" id="GO:0003677">
    <property type="term" value="F:DNA binding"/>
    <property type="evidence" value="ECO:0007669"/>
    <property type="project" value="InterPro"/>
</dbReference>
<keyword evidence="3" id="KW-0614">Plasmid</keyword>
<feature type="domain" description="Transposase IS116/IS110/IS902 C-terminal" evidence="2">
    <location>
        <begin position="268"/>
        <end position="354"/>
    </location>
</feature>
<accession>A0A127A5T9</accession>
<dbReference type="Pfam" id="PF02371">
    <property type="entry name" value="Transposase_20"/>
    <property type="match status" value="1"/>
</dbReference>
<evidence type="ECO:0000313" key="3">
    <source>
        <dbReference type="EMBL" id="AMM34809.1"/>
    </source>
</evidence>
<reference evidence="3 4" key="1">
    <citation type="submission" date="2016-02" db="EMBL/GenBank/DDBJ databases">
        <title>Complete genome of Sinomonas atrocyanea KCTC 3377.</title>
        <authorList>
            <person name="Kim K.M."/>
        </authorList>
    </citation>
    <scope>NUCLEOTIDE SEQUENCE [LARGE SCALE GENOMIC DNA]</scope>
    <source>
        <strain evidence="3 4">KCTC 3377</strain>
        <plasmid evidence="3 4">pSA01</plasmid>
    </source>
</reference>
<organism evidence="3 4">
    <name type="scientific">Sinomonas atrocyanea</name>
    <dbReference type="NCBI Taxonomy" id="37927"/>
    <lineage>
        <taxon>Bacteria</taxon>
        <taxon>Bacillati</taxon>
        <taxon>Actinomycetota</taxon>
        <taxon>Actinomycetes</taxon>
        <taxon>Micrococcales</taxon>
        <taxon>Micrococcaceae</taxon>
        <taxon>Sinomonas</taxon>
    </lineage>
</organism>
<sequence>MPRLWAGIDAGKTHHHCVAIDEDGRRVLSRRVANNETELLALITDVLGIAESEEVVWATDLNQGGAALVISLLVDHGQPVLYIPGRTVHHASRTYRGDGKSDAKDAAIIADQARMRRDLQPIRGADEIAVELRLLVSHRTDLVCDRTRAFNRLRANLLQYFPALETAFDYSRRKGSLVLLTKYQTPDGIRRAGAPRIEAWLRKQGVRSPAELAQTAVEAANRQHTTITGQKTGAMLVAKLAADILRLTREIEETEDLIEARFREHGHAEILLSVPGFGPQLAAEFIAATGGTLTRYESADRLAGVAGLAPVPRDSGRISGNHHRPKRYDRRLLRACYLSAQVAANHCPLSQAYYTRKRAEGKSHKQAVLALARRRINVIWALLRDGRPFEQRAPAAAQAA</sequence>
<dbReference type="KEGG" id="satk:SA2016_4157"/>
<dbReference type="OrthoDB" id="3188901at2"/>
<dbReference type="InterPro" id="IPR047650">
    <property type="entry name" value="Transpos_IS110"/>
</dbReference>
<name>A0A127A5T9_9MICC</name>
<dbReference type="InterPro" id="IPR003346">
    <property type="entry name" value="Transposase_20"/>
</dbReference>
<dbReference type="Proteomes" id="UP000070134">
    <property type="component" value="Plasmid pSA01"/>
</dbReference>
<dbReference type="InterPro" id="IPR002525">
    <property type="entry name" value="Transp_IS110-like_N"/>
</dbReference>
<evidence type="ECO:0000313" key="4">
    <source>
        <dbReference type="Proteomes" id="UP000070134"/>
    </source>
</evidence>
<dbReference type="GO" id="GO:0006313">
    <property type="term" value="P:DNA transposition"/>
    <property type="evidence" value="ECO:0007669"/>
    <property type="project" value="InterPro"/>
</dbReference>
<dbReference type="PANTHER" id="PTHR33055:SF3">
    <property type="entry name" value="PUTATIVE TRANSPOSASE FOR IS117-RELATED"/>
    <property type="match status" value="1"/>
</dbReference>
<dbReference type="AlphaFoldDB" id="A0A127A5T9"/>
<dbReference type="PANTHER" id="PTHR33055">
    <property type="entry name" value="TRANSPOSASE FOR INSERTION SEQUENCE ELEMENT IS1111A"/>
    <property type="match status" value="1"/>
</dbReference>
<protein>
    <submittedName>
        <fullName evidence="3">Uncharacterized protein</fullName>
    </submittedName>
</protein>
<dbReference type="RefSeq" id="WP_066503181.1">
    <property type="nucleotide sequence ID" value="NZ_BJMO01000025.1"/>
</dbReference>
<keyword evidence="4" id="KW-1185">Reference proteome</keyword>
<gene>
    <name evidence="3" type="ORF">SA2016_4157</name>
</gene>
<evidence type="ECO:0000259" key="2">
    <source>
        <dbReference type="Pfam" id="PF02371"/>
    </source>
</evidence>
<proteinExistence type="predicted"/>
<dbReference type="Pfam" id="PF01548">
    <property type="entry name" value="DEDD_Tnp_IS110"/>
    <property type="match status" value="1"/>
</dbReference>
<geneLocation type="plasmid" evidence="3 4">
    <name>pSA01</name>
</geneLocation>
<evidence type="ECO:0000259" key="1">
    <source>
        <dbReference type="Pfam" id="PF01548"/>
    </source>
</evidence>